<proteinExistence type="predicted"/>
<evidence type="ECO:0000313" key="1">
    <source>
        <dbReference type="Proteomes" id="UP000887576"/>
    </source>
</evidence>
<organism evidence="1 2">
    <name type="scientific">Panagrolaimus sp. JU765</name>
    <dbReference type="NCBI Taxonomy" id="591449"/>
    <lineage>
        <taxon>Eukaryota</taxon>
        <taxon>Metazoa</taxon>
        <taxon>Ecdysozoa</taxon>
        <taxon>Nematoda</taxon>
        <taxon>Chromadorea</taxon>
        <taxon>Rhabditida</taxon>
        <taxon>Tylenchina</taxon>
        <taxon>Panagrolaimomorpha</taxon>
        <taxon>Panagrolaimoidea</taxon>
        <taxon>Panagrolaimidae</taxon>
        <taxon>Panagrolaimus</taxon>
    </lineage>
</organism>
<evidence type="ECO:0000313" key="2">
    <source>
        <dbReference type="WBParaSite" id="JU765_v2.g16125.t1"/>
    </source>
</evidence>
<accession>A0AC34QG80</accession>
<reference evidence="2" key="1">
    <citation type="submission" date="2022-11" db="UniProtKB">
        <authorList>
            <consortium name="WormBaseParasite"/>
        </authorList>
    </citation>
    <scope>IDENTIFICATION</scope>
</reference>
<protein>
    <submittedName>
        <fullName evidence="2">Uncharacterized protein</fullName>
    </submittedName>
</protein>
<dbReference type="WBParaSite" id="JU765_v2.g16125.t1">
    <property type="protein sequence ID" value="JU765_v2.g16125.t1"/>
    <property type="gene ID" value="JU765_v2.g16125"/>
</dbReference>
<sequence>MIHNEDITRGNFSVEDAEAVRRSMVSTIETLKNDAERSFSEAESTLMFTEAVKKVSFMKEDIVCQADPIIHDYDNLDDYSRKAILQSYADRLMKANTELAMSNQRCAFTDHRLAASEAGQKRSREIIRTLRSKVKDMLEVAFEQERDRIACVRQLSERLSVANDDRQKIIKQRDLFSEQLKEERRKNQLLEEENSKLKRNFADVEAKKEIIEEKMEQMKDELAALKKKSDEINGDLKKLRKERDDLKQENSRISREQKKLTTEYENKFEEMKKEYCERLVESSEKDQLTIKELGAKATATIDRLTAERDHYYKEYTNLLADFNEKKEIFSKQVKQQLTTNYIKTMKGLQENNRDVRSNREEVRSLGAPVYHDEIHRLNQAFYSTSESSENHFSAEPPISTNRRRSMSRNPPEIPSKFSRR</sequence>
<name>A0AC34QG80_9BILA</name>
<dbReference type="Proteomes" id="UP000887576">
    <property type="component" value="Unplaced"/>
</dbReference>